<comment type="caution">
    <text evidence="1">The sequence shown here is derived from an EMBL/GenBank/DDBJ whole genome shotgun (WGS) entry which is preliminary data.</text>
</comment>
<name>A0A833JLD9_MARNT</name>
<evidence type="ECO:0000313" key="1">
    <source>
        <dbReference type="EMBL" id="KAE8543947.1"/>
    </source>
</evidence>
<sequence>MIEDILIYSFHTNDDYYTDKANQLKVKLDSLGLPYRIDGIDIPEGKEWPDICREKIGMIKRVCDENPDKKIFWIDVDCYLIDFPKYVSQFSADIVGYQRGFSTPDTIGYAGRSRFWEPCFWGINTSIAARKFIEDAYLAEQSFSERATDDYFFEESWRKNGAFMSFQIIPSITAARTEEDIVAETFFVFGASGNVAKFKGKVSQHESLLPASAVPVRARLKRRLREVGATVVPDRFKPFVKRIVGALRRRSLGANAAVMADKALRMQVINAAKKGDSSRLNALQKVAEKGPGSDKRQHLMHLGRSMCTYRHSSTNAVEPNPLKLGWWIDPAPGNFGDWLAPYIFKGLTGRGVEFVNPVFGSEQSYYLAVGSIGKFATPTSTLMGVGVSRKDAIVDPAARILSLRGPRTGAVVEASGGVDPGVYGDPAILLPRIFKPESSSKSGKVGLIRHFTHLTLDLKLPSYMEEVSVFASSPKDIETLITKLHEFDYVISSAMHGFIVCQSYGIPCGLVSFEGGEKLVHGDGMKYADYFEGVGLSPIAPQVVPADLRGIDLQHLVTDEAISSQKVDDLFHLFDTELNG</sequence>
<dbReference type="EMBL" id="WBMP01000025">
    <property type="protein sequence ID" value="KAE8543947.1"/>
    <property type="molecule type" value="Genomic_DNA"/>
</dbReference>
<dbReference type="AlphaFoldDB" id="A0A833JLD9"/>
<evidence type="ECO:0000313" key="2">
    <source>
        <dbReference type="Proteomes" id="UP000469950"/>
    </source>
</evidence>
<dbReference type="Proteomes" id="UP000469950">
    <property type="component" value="Unassembled WGS sequence"/>
</dbReference>
<protein>
    <submittedName>
        <fullName evidence="1">GumL protein</fullName>
    </submittedName>
</protein>
<organism evidence="1 2">
    <name type="scientific">Marinobacter nauticus</name>
    <name type="common">Marinobacter hydrocarbonoclasticus</name>
    <name type="synonym">Marinobacter aquaeolei</name>
    <dbReference type="NCBI Taxonomy" id="2743"/>
    <lineage>
        <taxon>Bacteria</taxon>
        <taxon>Pseudomonadati</taxon>
        <taxon>Pseudomonadota</taxon>
        <taxon>Gammaproteobacteria</taxon>
        <taxon>Pseudomonadales</taxon>
        <taxon>Marinobacteraceae</taxon>
        <taxon>Marinobacter</taxon>
    </lineage>
</organism>
<proteinExistence type="predicted"/>
<accession>A0A833JLD9</accession>
<gene>
    <name evidence="1" type="ORF">F6453_3741</name>
</gene>
<reference evidence="1 2" key="1">
    <citation type="submission" date="2019-10" db="EMBL/GenBank/DDBJ databases">
        <title>Draft genome sequence of Marinobacter hydrocarbonoclasticus NCT7M from the microbiome of the marine copepod.</title>
        <authorList>
            <person name="Nuttall R."/>
            <person name="Sharma G."/>
            <person name="Moisander P."/>
        </authorList>
    </citation>
    <scope>NUCLEOTIDE SEQUENCE [LARGE SCALE GENOMIC DNA]</scope>
    <source>
        <strain evidence="1 2">NCT7M</strain>
    </source>
</reference>
<dbReference type="RefSeq" id="WP_153741687.1">
    <property type="nucleotide sequence ID" value="NZ_JAHVJE010000010.1"/>
</dbReference>